<evidence type="ECO:0000256" key="14">
    <source>
        <dbReference type="SAM" id="MobiDB-lite"/>
    </source>
</evidence>
<evidence type="ECO:0000256" key="2">
    <source>
        <dbReference type="ARBA" id="ARBA00001947"/>
    </source>
</evidence>
<evidence type="ECO:0000256" key="1">
    <source>
        <dbReference type="ARBA" id="ARBA00001798"/>
    </source>
</evidence>
<dbReference type="InterPro" id="IPR031127">
    <property type="entry name" value="E3_UB_ligase_RBR"/>
</dbReference>
<dbReference type="SUPFAM" id="SSF57850">
    <property type="entry name" value="RING/U-box"/>
    <property type="match status" value="3"/>
</dbReference>
<dbReference type="SMART" id="SM00647">
    <property type="entry name" value="IBR"/>
    <property type="match status" value="2"/>
</dbReference>
<dbReference type="CDD" id="cd16773">
    <property type="entry name" value="RING-HC_RBR_TRIAD1"/>
    <property type="match status" value="1"/>
</dbReference>
<dbReference type="PROSITE" id="PS51873">
    <property type="entry name" value="TRIAD"/>
    <property type="match status" value="1"/>
</dbReference>
<dbReference type="InterPro" id="IPR001841">
    <property type="entry name" value="Znf_RING"/>
</dbReference>
<dbReference type="EC" id="2.3.2.31" evidence="6"/>
<evidence type="ECO:0000256" key="5">
    <source>
        <dbReference type="ARBA" id="ARBA00005884"/>
    </source>
</evidence>
<feature type="compositionally biased region" description="Acidic residues" evidence="14">
    <location>
        <begin position="1"/>
        <end position="31"/>
    </location>
</feature>
<dbReference type="GO" id="GO:0016567">
    <property type="term" value="P:protein ubiquitination"/>
    <property type="evidence" value="ECO:0007669"/>
    <property type="project" value="InterPro"/>
</dbReference>
<keyword evidence="7" id="KW-0808">Transferase</keyword>
<dbReference type="Pfam" id="PF19422">
    <property type="entry name" value="Ariadne"/>
    <property type="match status" value="1"/>
</dbReference>
<reference evidence="17" key="1">
    <citation type="journal article" date="2012" name="Nat. Biotechnol.">
        <title>Reference genome sequence of the model plant Setaria.</title>
        <authorList>
            <person name="Bennetzen J.L."/>
            <person name="Schmutz J."/>
            <person name="Wang H."/>
            <person name="Percifield R."/>
            <person name="Hawkins J."/>
            <person name="Pontaroli A.C."/>
            <person name="Estep M."/>
            <person name="Feng L."/>
            <person name="Vaughn J.N."/>
            <person name="Grimwood J."/>
            <person name="Jenkins J."/>
            <person name="Barry K."/>
            <person name="Lindquist E."/>
            <person name="Hellsten U."/>
            <person name="Deshpande S."/>
            <person name="Wang X."/>
            <person name="Wu X."/>
            <person name="Mitros T."/>
            <person name="Triplett J."/>
            <person name="Yang X."/>
            <person name="Ye C.Y."/>
            <person name="Mauro-Herrera M."/>
            <person name="Wang L."/>
            <person name="Li P."/>
            <person name="Sharma M."/>
            <person name="Sharma R."/>
            <person name="Ronald P.C."/>
            <person name="Panaud O."/>
            <person name="Kellogg E.A."/>
            <person name="Brutnell T.P."/>
            <person name="Doust A.N."/>
            <person name="Tuskan G.A."/>
            <person name="Rokhsar D."/>
            <person name="Devos K.M."/>
        </authorList>
    </citation>
    <scope>NUCLEOTIDE SEQUENCE [LARGE SCALE GENOMIC DNA]</scope>
    <source>
        <strain evidence="17">Yugu1</strain>
    </source>
</reference>
<dbReference type="GO" id="GO:0061630">
    <property type="term" value="F:ubiquitin protein ligase activity"/>
    <property type="evidence" value="ECO:0007669"/>
    <property type="project" value="UniProtKB-EC"/>
</dbReference>
<dbReference type="CDD" id="cd20346">
    <property type="entry name" value="BRcat_RBR_ANKIB1"/>
    <property type="match status" value="1"/>
</dbReference>
<evidence type="ECO:0000256" key="13">
    <source>
        <dbReference type="PROSITE-ProRule" id="PRU00175"/>
    </source>
</evidence>
<accession>A0A368SHI1</accession>
<evidence type="ECO:0000256" key="6">
    <source>
        <dbReference type="ARBA" id="ARBA00012251"/>
    </source>
</evidence>
<evidence type="ECO:0000256" key="3">
    <source>
        <dbReference type="ARBA" id="ARBA00003976"/>
    </source>
</evidence>
<feature type="domain" description="RING-type" evidence="15">
    <location>
        <begin position="133"/>
        <end position="182"/>
    </location>
</feature>
<dbReference type="PROSITE" id="PS50089">
    <property type="entry name" value="ZF_RING_2"/>
    <property type="match status" value="1"/>
</dbReference>
<evidence type="ECO:0000259" key="15">
    <source>
        <dbReference type="PROSITE" id="PS50089"/>
    </source>
</evidence>
<evidence type="ECO:0000256" key="8">
    <source>
        <dbReference type="ARBA" id="ARBA00022723"/>
    </source>
</evidence>
<dbReference type="InterPro" id="IPR002867">
    <property type="entry name" value="IBR_dom"/>
</dbReference>
<dbReference type="AlphaFoldDB" id="A0A368SHI1"/>
<dbReference type="FunFam" id="3.30.40.10:FF:000019">
    <property type="entry name" value="RBR-type E3 ubiquitin transferase"/>
    <property type="match status" value="1"/>
</dbReference>
<sequence length="542" mass="61704">MDSDEDFYDVDDAYDDEEDEAMEGDDNDDEWQPQVEDSAPPELPLEFTAIKKESLSVAQQQDLSMVMGVFNIKQHHARALLIHYRWNTDRLNDHLDRKGQDRMLMEAGVVLQENNRVVSSAGSKTPSRKKVTCMVCFEDFSPRATSAMDCGHFFCNDCWTGYFVAALDSGKKQIRCMEVKCPAICDEDVVLRLLSQRDHAAAERLRDFLLQSYVDDNSAVKWCPSVPHCGRAIRLAAADAEPLCEVECPCGISFCFRCAATTHSPCPCVMWERWEAKRRSEAENVKWMLVNTKNCPKCFKPIIKEEGCNLITCKCGQYFCWLCGGATGAAHTWTSIAGHSCNRFEEKEKKVVDNAKRQLRRYEHYYNRFQNHGVSCKAEREKLGPAVAESAKKLEAHDSILIKDASWLANAHRSLLLCRQVLTQSYVFAFYMFDGEETRTRPLEPGSLTMAQRQNLFEDYQQQVEGNVERLSELLGRDMIELPEEEIMQARQDAVNLVKVVETHCRKMYSCIQDELLPMLVEPMSIASYQPGGPSKAKELPA</sequence>
<dbReference type="Gene3D" id="3.30.40.10">
    <property type="entry name" value="Zinc/RING finger domain, C3HC4 (zinc finger)"/>
    <property type="match status" value="1"/>
</dbReference>
<reference evidence="17" key="2">
    <citation type="submission" date="2015-07" db="EMBL/GenBank/DDBJ databases">
        <authorList>
            <person name="Noorani M."/>
        </authorList>
    </citation>
    <scope>NUCLEOTIDE SEQUENCE</scope>
    <source>
        <strain evidence="17">Yugu1</strain>
    </source>
</reference>
<dbReference type="CDD" id="cd22586">
    <property type="entry name" value="Rcat_RBR_ARI1-like"/>
    <property type="match status" value="1"/>
</dbReference>
<evidence type="ECO:0000256" key="4">
    <source>
        <dbReference type="ARBA" id="ARBA00004906"/>
    </source>
</evidence>
<comment type="function">
    <text evidence="3">Might act as an E3 ubiquitin-protein ligase, or as part of E3 complex, which accepts ubiquitin from specific E2 ubiquitin-conjugating enzymes and then transfers it to substrates.</text>
</comment>
<dbReference type="Gene3D" id="1.20.120.1750">
    <property type="match status" value="1"/>
</dbReference>
<keyword evidence="8" id="KW-0479">Metal-binding</keyword>
<dbReference type="KEGG" id="sita:101786599"/>
<dbReference type="Pfam" id="PF21235">
    <property type="entry name" value="UBA_ARI1"/>
    <property type="match status" value="1"/>
</dbReference>
<evidence type="ECO:0000256" key="10">
    <source>
        <dbReference type="ARBA" id="ARBA00022771"/>
    </source>
</evidence>
<organism evidence="17">
    <name type="scientific">Setaria italica</name>
    <name type="common">Foxtail millet</name>
    <name type="synonym">Panicum italicum</name>
    <dbReference type="NCBI Taxonomy" id="4555"/>
    <lineage>
        <taxon>Eukaryota</taxon>
        <taxon>Viridiplantae</taxon>
        <taxon>Streptophyta</taxon>
        <taxon>Embryophyta</taxon>
        <taxon>Tracheophyta</taxon>
        <taxon>Spermatophyta</taxon>
        <taxon>Magnoliopsida</taxon>
        <taxon>Liliopsida</taxon>
        <taxon>Poales</taxon>
        <taxon>Poaceae</taxon>
        <taxon>PACMAD clade</taxon>
        <taxon>Panicoideae</taxon>
        <taxon>Panicodae</taxon>
        <taxon>Paniceae</taxon>
        <taxon>Cenchrinae</taxon>
        <taxon>Setaria</taxon>
    </lineage>
</organism>
<dbReference type="OrthoDB" id="10009520at2759"/>
<comment type="catalytic activity">
    <reaction evidence="1">
        <text>[E2 ubiquitin-conjugating enzyme]-S-ubiquitinyl-L-cysteine + [acceptor protein]-L-lysine = [E2 ubiquitin-conjugating enzyme]-L-cysteine + [acceptor protein]-N(6)-ubiquitinyl-L-lysine.</text>
        <dbReference type="EC" id="2.3.2.31"/>
    </reaction>
</comment>
<evidence type="ECO:0000256" key="11">
    <source>
        <dbReference type="ARBA" id="ARBA00022786"/>
    </source>
</evidence>
<comment type="similarity">
    <text evidence="5">Belongs to the RBR family. Ariadne subfamily.</text>
</comment>
<evidence type="ECO:0000256" key="9">
    <source>
        <dbReference type="ARBA" id="ARBA00022737"/>
    </source>
</evidence>
<evidence type="ECO:0000256" key="7">
    <source>
        <dbReference type="ARBA" id="ARBA00022679"/>
    </source>
</evidence>
<dbReference type="InterPro" id="IPR048962">
    <property type="entry name" value="ARIH1-like_UBL"/>
</dbReference>
<keyword evidence="10 13" id="KW-0863">Zinc-finger</keyword>
<dbReference type="Pfam" id="PF01485">
    <property type="entry name" value="IBR"/>
    <property type="match status" value="1"/>
</dbReference>
<dbReference type="Pfam" id="PF26200">
    <property type="entry name" value="Rcat_RNF216"/>
    <property type="match status" value="1"/>
</dbReference>
<evidence type="ECO:0000259" key="16">
    <source>
        <dbReference type="PROSITE" id="PS51873"/>
    </source>
</evidence>
<dbReference type="GO" id="GO:0008270">
    <property type="term" value="F:zinc ion binding"/>
    <property type="evidence" value="ECO:0007669"/>
    <property type="project" value="UniProtKB-KW"/>
</dbReference>
<dbReference type="InterPro" id="IPR013083">
    <property type="entry name" value="Znf_RING/FYVE/PHD"/>
</dbReference>
<dbReference type="EMBL" id="CM003536">
    <property type="protein sequence ID" value="RCV41814.1"/>
    <property type="molecule type" value="Genomic_DNA"/>
</dbReference>
<feature type="domain" description="RING-type" evidence="16">
    <location>
        <begin position="129"/>
        <end position="345"/>
    </location>
</feature>
<dbReference type="PANTHER" id="PTHR11685">
    <property type="entry name" value="RBR FAMILY RING FINGER AND IBR DOMAIN-CONTAINING"/>
    <property type="match status" value="1"/>
</dbReference>
<gene>
    <name evidence="17" type="ORF">SETIT_9G165100v2</name>
</gene>
<dbReference type="InterPro" id="IPR045840">
    <property type="entry name" value="Ariadne"/>
</dbReference>
<keyword evidence="11" id="KW-0833">Ubl conjugation pathway</keyword>
<comment type="cofactor">
    <cofactor evidence="2">
        <name>Zn(2+)</name>
        <dbReference type="ChEBI" id="CHEBI:29105"/>
    </cofactor>
</comment>
<comment type="pathway">
    <text evidence="4">Protein modification; protein ubiquitination.</text>
</comment>
<keyword evidence="12" id="KW-0862">Zinc</keyword>
<evidence type="ECO:0000256" key="12">
    <source>
        <dbReference type="ARBA" id="ARBA00022833"/>
    </source>
</evidence>
<protein>
    <recommendedName>
        <fullName evidence="6">RBR-type E3 ubiquitin transferase</fullName>
        <ecNumber evidence="6">2.3.2.31</ecNumber>
    </recommendedName>
</protein>
<name>A0A368SHI1_SETIT</name>
<feature type="region of interest" description="Disordered" evidence="14">
    <location>
        <begin position="1"/>
        <end position="40"/>
    </location>
</feature>
<keyword evidence="9" id="KW-0677">Repeat</keyword>
<evidence type="ECO:0000313" key="17">
    <source>
        <dbReference type="EMBL" id="RCV41814.1"/>
    </source>
</evidence>
<dbReference type="InterPro" id="IPR044066">
    <property type="entry name" value="TRIAD_supradom"/>
</dbReference>
<dbReference type="STRING" id="4555.A0A368SHI1"/>
<proteinExistence type="inferred from homology"/>